<dbReference type="EMBL" id="VUJU01005375">
    <property type="protein sequence ID" value="KAF0751409.1"/>
    <property type="molecule type" value="Genomic_DNA"/>
</dbReference>
<dbReference type="Gene3D" id="4.10.60.10">
    <property type="entry name" value="Zinc finger, CCHC-type"/>
    <property type="match status" value="1"/>
</dbReference>
<evidence type="ECO:0000259" key="2">
    <source>
        <dbReference type="Pfam" id="PF00098"/>
    </source>
</evidence>
<keyword evidence="4" id="KW-1185">Reference proteome</keyword>
<reference evidence="3 4" key="1">
    <citation type="submission" date="2019-08" db="EMBL/GenBank/DDBJ databases">
        <title>Whole genome of Aphis craccivora.</title>
        <authorList>
            <person name="Voronova N.V."/>
            <person name="Shulinski R.S."/>
            <person name="Bandarenka Y.V."/>
            <person name="Zhorov D.G."/>
            <person name="Warner D."/>
        </authorList>
    </citation>
    <scope>NUCLEOTIDE SEQUENCE [LARGE SCALE GENOMIC DNA]</scope>
    <source>
        <strain evidence="3">180601</strain>
        <tissue evidence="3">Whole Body</tissue>
    </source>
</reference>
<dbReference type="InterPro" id="IPR036875">
    <property type="entry name" value="Znf_CCHC_sf"/>
</dbReference>
<accession>A0A6G0Y966</accession>
<gene>
    <name evidence="3" type="ORF">FWK35_00017341</name>
</gene>
<evidence type="ECO:0000256" key="1">
    <source>
        <dbReference type="SAM" id="MobiDB-lite"/>
    </source>
</evidence>
<dbReference type="Pfam" id="PF00098">
    <property type="entry name" value="zf-CCHC"/>
    <property type="match status" value="1"/>
</dbReference>
<proteinExistence type="predicted"/>
<dbReference type="AlphaFoldDB" id="A0A6G0Y966"/>
<feature type="region of interest" description="Disordered" evidence="1">
    <location>
        <begin position="1"/>
        <end position="42"/>
    </location>
</feature>
<dbReference type="InterPro" id="IPR001878">
    <property type="entry name" value="Znf_CCHC"/>
</dbReference>
<evidence type="ECO:0000313" key="4">
    <source>
        <dbReference type="Proteomes" id="UP000478052"/>
    </source>
</evidence>
<organism evidence="3 4">
    <name type="scientific">Aphis craccivora</name>
    <name type="common">Cowpea aphid</name>
    <dbReference type="NCBI Taxonomy" id="307492"/>
    <lineage>
        <taxon>Eukaryota</taxon>
        <taxon>Metazoa</taxon>
        <taxon>Ecdysozoa</taxon>
        <taxon>Arthropoda</taxon>
        <taxon>Hexapoda</taxon>
        <taxon>Insecta</taxon>
        <taxon>Pterygota</taxon>
        <taxon>Neoptera</taxon>
        <taxon>Paraneoptera</taxon>
        <taxon>Hemiptera</taxon>
        <taxon>Sternorrhyncha</taxon>
        <taxon>Aphidomorpha</taxon>
        <taxon>Aphidoidea</taxon>
        <taxon>Aphididae</taxon>
        <taxon>Aphidini</taxon>
        <taxon>Aphis</taxon>
        <taxon>Aphis</taxon>
    </lineage>
</organism>
<protein>
    <recommendedName>
        <fullName evidence="2">CCHC-type domain-containing protein</fullName>
    </recommendedName>
</protein>
<dbReference type="OrthoDB" id="7608935at2759"/>
<dbReference type="SUPFAM" id="SSF57756">
    <property type="entry name" value="Retrovirus zinc finger-like domains"/>
    <property type="match status" value="1"/>
</dbReference>
<sequence length="94" mass="10402">MNCEGRSSRHNRNTENGASTPEVSKGAPEAVTGPRSSSSSTVRWYNCKTNGHIARDCPKPRKPCSICKSTSLSRLQCRYRCCRCVHDARRDVSG</sequence>
<comment type="caution">
    <text evidence="3">The sequence shown here is derived from an EMBL/GenBank/DDBJ whole genome shotgun (WGS) entry which is preliminary data.</text>
</comment>
<evidence type="ECO:0000313" key="3">
    <source>
        <dbReference type="EMBL" id="KAF0751409.1"/>
    </source>
</evidence>
<dbReference type="GO" id="GO:0003676">
    <property type="term" value="F:nucleic acid binding"/>
    <property type="evidence" value="ECO:0007669"/>
    <property type="project" value="InterPro"/>
</dbReference>
<dbReference type="GO" id="GO:0008270">
    <property type="term" value="F:zinc ion binding"/>
    <property type="evidence" value="ECO:0007669"/>
    <property type="project" value="InterPro"/>
</dbReference>
<dbReference type="Proteomes" id="UP000478052">
    <property type="component" value="Unassembled WGS sequence"/>
</dbReference>
<feature type="domain" description="CCHC-type" evidence="2">
    <location>
        <begin position="45"/>
        <end position="59"/>
    </location>
</feature>
<name>A0A6G0Y966_APHCR</name>